<reference evidence="13" key="1">
    <citation type="journal article" date="2014" name="BMC Evol. Biol.">
        <title>Chloroplast phylogenomic analysis resolves deep-level relationships within the green algal class Trebouxiophyceae.</title>
        <authorList>
            <person name="Lemieux C."/>
            <person name="Otis C."/>
            <person name="Turmel M."/>
        </authorList>
    </citation>
    <scope>NUCLEOTIDE SEQUENCE</scope>
</reference>
<feature type="compositionally biased region" description="Basic and acidic residues" evidence="9">
    <location>
        <begin position="832"/>
        <end position="842"/>
    </location>
</feature>
<dbReference type="InterPro" id="IPR038120">
    <property type="entry name" value="Rpb1_funnel_sf"/>
</dbReference>
<dbReference type="Pfam" id="PF04983">
    <property type="entry name" value="RNA_pol_Rpb1_3"/>
    <property type="match status" value="1"/>
</dbReference>
<accession>A0A097KKH2</accession>
<evidence type="ECO:0000256" key="9">
    <source>
        <dbReference type="SAM" id="MobiDB-lite"/>
    </source>
</evidence>
<dbReference type="GeneID" id="22158732"/>
<keyword evidence="13" id="KW-0150">Chloroplast</keyword>
<dbReference type="InterPro" id="IPR042102">
    <property type="entry name" value="RNA_pol_Rpb1_3_sf"/>
</dbReference>
<evidence type="ECO:0000256" key="7">
    <source>
        <dbReference type="ARBA" id="ARBA00022833"/>
    </source>
</evidence>
<dbReference type="InterPro" id="IPR007081">
    <property type="entry name" value="RNA_pol_Rpb1_5"/>
</dbReference>
<dbReference type="SUPFAM" id="SSF64484">
    <property type="entry name" value="beta and beta-prime subunits of DNA dependent RNA-polymerase"/>
    <property type="match status" value="1"/>
</dbReference>
<dbReference type="GO" id="GO:0006351">
    <property type="term" value="P:DNA-templated transcription"/>
    <property type="evidence" value="ECO:0007669"/>
    <property type="project" value="InterPro"/>
</dbReference>
<evidence type="ECO:0000256" key="2">
    <source>
        <dbReference type="ARBA" id="ARBA00022478"/>
    </source>
</evidence>
<dbReference type="GO" id="GO:0003677">
    <property type="term" value="F:DNA binding"/>
    <property type="evidence" value="ECO:0007669"/>
    <property type="project" value="InterPro"/>
</dbReference>
<dbReference type="Pfam" id="PF05000">
    <property type="entry name" value="RNA_pol_Rpb1_4"/>
    <property type="match status" value="1"/>
</dbReference>
<dbReference type="InterPro" id="IPR007083">
    <property type="entry name" value="RNA_pol_Rpb1_4"/>
</dbReference>
<feature type="compositionally biased region" description="Basic residues" evidence="9">
    <location>
        <begin position="843"/>
        <end position="856"/>
    </location>
</feature>
<dbReference type="PANTHER" id="PTHR19376">
    <property type="entry name" value="DNA-DIRECTED RNA POLYMERASE"/>
    <property type="match status" value="1"/>
</dbReference>
<dbReference type="Gene3D" id="1.10.132.30">
    <property type="match status" value="1"/>
</dbReference>
<dbReference type="PANTHER" id="PTHR19376:SF68">
    <property type="entry name" value="DNA-DIRECTED RNA POLYMERASE SUBUNIT BETA"/>
    <property type="match status" value="1"/>
</dbReference>
<dbReference type="Pfam" id="PF04998">
    <property type="entry name" value="RNA_pol_Rpb1_5"/>
    <property type="match status" value="1"/>
</dbReference>
<keyword evidence="2" id="KW-0240">DNA-directed RNA polymerase</keyword>
<dbReference type="InterPro" id="IPR045867">
    <property type="entry name" value="DNA-dir_RpoC_beta_prime"/>
</dbReference>
<keyword evidence="4" id="KW-0808">Transferase</keyword>
<keyword evidence="3 13" id="KW-0934">Plastid</keyword>
<dbReference type="InterPro" id="IPR007066">
    <property type="entry name" value="RNA_pol_Rpb1_3"/>
</dbReference>
<geneLocation type="chloroplast" evidence="13"/>
<feature type="domain" description="RNA polymerase Rpb1" evidence="12">
    <location>
        <begin position="131"/>
        <end position="196"/>
    </location>
</feature>
<feature type="domain" description="RNA polymerase Rpb1" evidence="10">
    <location>
        <begin position="50"/>
        <end position="98"/>
    </location>
</feature>
<feature type="region of interest" description="Disordered" evidence="9">
    <location>
        <begin position="773"/>
        <end position="884"/>
    </location>
</feature>
<keyword evidence="8" id="KW-0804">Transcription</keyword>
<protein>
    <recommendedName>
        <fullName evidence="1">DNA-directed RNA polymerase</fullName>
        <ecNumber evidence="1">2.7.7.6</ecNumber>
    </recommendedName>
</protein>
<evidence type="ECO:0000256" key="5">
    <source>
        <dbReference type="ARBA" id="ARBA00022695"/>
    </source>
</evidence>
<feature type="compositionally biased region" description="Basic and acidic residues" evidence="9">
    <location>
        <begin position="857"/>
        <end position="869"/>
    </location>
</feature>
<feature type="compositionally biased region" description="Basic and acidic residues" evidence="9">
    <location>
        <begin position="804"/>
        <end position="817"/>
    </location>
</feature>
<keyword evidence="5" id="KW-0548">Nucleotidyltransferase</keyword>
<evidence type="ECO:0000256" key="3">
    <source>
        <dbReference type="ARBA" id="ARBA00022640"/>
    </source>
</evidence>
<proteinExistence type="predicted"/>
<keyword evidence="7" id="KW-0862">Zinc</keyword>
<organism evidence="13">
    <name type="scientific">Stichococcus bacillaris</name>
    <dbReference type="NCBI Taxonomy" id="37433"/>
    <lineage>
        <taxon>Eukaryota</taxon>
        <taxon>Viridiplantae</taxon>
        <taxon>Chlorophyta</taxon>
        <taxon>core chlorophytes</taxon>
        <taxon>Trebouxiophyceae</taxon>
        <taxon>Prasiolales</taxon>
        <taxon>Stichococcaceae</taxon>
        <taxon>Stichococcus</taxon>
    </lineage>
</organism>
<dbReference type="GO" id="GO:0000428">
    <property type="term" value="C:DNA-directed RNA polymerase complex"/>
    <property type="evidence" value="ECO:0007669"/>
    <property type="project" value="UniProtKB-KW"/>
</dbReference>
<keyword evidence="6" id="KW-0479">Metal-binding</keyword>
<feature type="domain" description="RNA polymerase Rpb1" evidence="11">
    <location>
        <begin position="208"/>
        <end position="595"/>
    </location>
</feature>
<evidence type="ECO:0000313" key="13">
    <source>
        <dbReference type="EMBL" id="AIT93691.1"/>
    </source>
</evidence>
<evidence type="ECO:0000259" key="12">
    <source>
        <dbReference type="Pfam" id="PF05000"/>
    </source>
</evidence>
<evidence type="ECO:0000259" key="11">
    <source>
        <dbReference type="Pfam" id="PF04998"/>
    </source>
</evidence>
<feature type="compositionally biased region" description="Basic residues" evidence="9">
    <location>
        <begin position="870"/>
        <end position="884"/>
    </location>
</feature>
<evidence type="ECO:0000256" key="4">
    <source>
        <dbReference type="ARBA" id="ARBA00022679"/>
    </source>
</evidence>
<dbReference type="Gene3D" id="1.10.274.100">
    <property type="entry name" value="RNA polymerase Rpb1, domain 3"/>
    <property type="match status" value="1"/>
</dbReference>
<evidence type="ECO:0000259" key="10">
    <source>
        <dbReference type="Pfam" id="PF04983"/>
    </source>
</evidence>
<dbReference type="GO" id="GO:0046872">
    <property type="term" value="F:metal ion binding"/>
    <property type="evidence" value="ECO:0007669"/>
    <property type="project" value="UniProtKB-KW"/>
</dbReference>
<dbReference type="RefSeq" id="YP_009105080.1">
    <property type="nucleotide sequence ID" value="NC_025527.1"/>
</dbReference>
<feature type="compositionally biased region" description="Basic residues" evidence="9">
    <location>
        <begin position="773"/>
        <end position="803"/>
    </location>
</feature>
<dbReference type="EC" id="2.7.7.6" evidence="1"/>
<dbReference type="GO" id="GO:0003899">
    <property type="term" value="F:DNA-directed RNA polymerase activity"/>
    <property type="evidence" value="ECO:0007669"/>
    <property type="project" value="UniProtKB-EC"/>
</dbReference>
<evidence type="ECO:0000256" key="1">
    <source>
        <dbReference type="ARBA" id="ARBA00012418"/>
    </source>
</evidence>
<gene>
    <name evidence="13" type="primary">rpoC2a</name>
</gene>
<dbReference type="EMBL" id="KM462864">
    <property type="protein sequence ID" value="AIT93691.1"/>
    <property type="molecule type" value="Genomic_DNA"/>
</dbReference>
<dbReference type="AlphaFoldDB" id="A0A097KKH2"/>
<evidence type="ECO:0000256" key="6">
    <source>
        <dbReference type="ARBA" id="ARBA00022723"/>
    </source>
</evidence>
<evidence type="ECO:0000256" key="8">
    <source>
        <dbReference type="ARBA" id="ARBA00023163"/>
    </source>
</evidence>
<sequence>MKTHTLVSHTSQIENINSQLGFSSNQIVINPRPRAAPNRRSQPIFFNDCFDKNKLKLLIAWSWQNCGSELTIYLLENLKNLGFRYATQAGISLGIDDLKIPATKKKIIAVTEHNIEQTDIFAKSEYVSGIEKFQYFIDTWQRTSENLKHTVMTHFKQTDILNPVYMMAYSGARGSVAQVRQLVGMRGLMADPQGQIVGFPIKSNFREGITLTEYLISCYGARKGLVDTALKTANSGYLTRRLIDVCQHMIVSELDCVPKRAVFLADIIEGGKIAVSLQNRLFGRVLAENIYTTIPLLKKKKEKKKSEKISTNTYLKKASLYQLVLFFTTVPEINRIQAETVQQSWILNFFLLWITQKYVVGAKNQQISRDLAEKIVNVKKRVLVRSPLTCKLTTSICQLCYGWDLSCSQLISIGEAVGILAAQSIGEPGTQLTMRTFHTGGVFSGDIMNEIIAPFAGQITFPTVILGKLIRTLHGKIAFLAKSNGNFILSAVHISLLGKKKKKKLQKKQIFNFPVLTVLIVRNYQFVTKHQVLGEFSFSSSYGSERIQESNDLNANIDGQVVLHNALLHMYTYTKKHYPSITTFTVGSIWVYCGTIFNPSIDTEDFFCQPGDLVDKNSILSHYAIYSHDSGLLFENSNLEKYFVNLLGFSFSAHSLQYKQKSYYFSLGKELPLNSGYLKTQIFSKHRFCFSSILKTQFNDHYDFYKSQLSTPIFISSPPEYHTELGGILINDYRYFRFSKKQFFLFFGEIFLVKKSSNLDDTKWYISNKISKKEKTKRRPKKLTKKKKKLPVVSFQKKKKEKTKPKPEKPEKLEPKKPKPPLVFPKKKKSRPEKPGKLEPKKPKLPVLKKKKQKTKLRLEKSETLEPKKPKLQQKKYQRGRRSLVYFQKKKKKMHLSLKHNNY</sequence>
<name>A0A097KKH2_9CHLO</name>